<proteinExistence type="predicted"/>
<dbReference type="EMBL" id="NQMQ01000031">
    <property type="protein sequence ID" value="PAJ68230.1"/>
    <property type="molecule type" value="Genomic_DNA"/>
</dbReference>
<comment type="caution">
    <text evidence="1">The sequence shown here is derived from an EMBL/GenBank/DDBJ whole genome shotgun (WGS) entry which is preliminary data.</text>
</comment>
<gene>
    <name evidence="1" type="ORF">CIG21_11280</name>
</gene>
<accession>A0A269PA97</accession>
<name>A0A269PA97_9CORY</name>
<organism evidence="1 2">
    <name type="scientific">Corynebacterium hadale</name>
    <dbReference type="NCBI Taxonomy" id="2026255"/>
    <lineage>
        <taxon>Bacteria</taxon>
        <taxon>Bacillati</taxon>
        <taxon>Actinomycetota</taxon>
        <taxon>Actinomycetes</taxon>
        <taxon>Mycobacteriales</taxon>
        <taxon>Corynebacteriaceae</taxon>
        <taxon>Corynebacterium</taxon>
    </lineage>
</organism>
<protein>
    <submittedName>
        <fullName evidence="1">Uncharacterized protein</fullName>
    </submittedName>
</protein>
<evidence type="ECO:0000313" key="2">
    <source>
        <dbReference type="Proteomes" id="UP000215771"/>
    </source>
</evidence>
<reference evidence="1 2" key="1">
    <citation type="submission" date="2017-08" db="EMBL/GenBank/DDBJ databases">
        <authorList>
            <person name="de Groot N.N."/>
        </authorList>
    </citation>
    <scope>NUCLEOTIDE SEQUENCE [LARGE SCALE GENOMIC DNA]</scope>
    <source>
        <strain evidence="1 2">NBT06-6</strain>
    </source>
</reference>
<dbReference type="RefSeq" id="WP_095278931.1">
    <property type="nucleotide sequence ID" value="NZ_CP047655.1"/>
</dbReference>
<dbReference type="AlphaFoldDB" id="A0A269PA97"/>
<dbReference type="Proteomes" id="UP000215771">
    <property type="component" value="Unassembled WGS sequence"/>
</dbReference>
<evidence type="ECO:0000313" key="1">
    <source>
        <dbReference type="EMBL" id="PAJ68230.1"/>
    </source>
</evidence>
<sequence>MWVTQTMDSYPHGTHCRGYVVGFYNPGGGWCDAPLPPENVGLAPRNADEDPSDPDFRYLYSKDDAVRYVNYLNGGAVL</sequence>